<keyword evidence="3 6" id="KW-0808">Transferase</keyword>
<organism evidence="6 7">
    <name type="scientific">Parafannyhessea umbonata</name>
    <dbReference type="NCBI Taxonomy" id="604330"/>
    <lineage>
        <taxon>Bacteria</taxon>
        <taxon>Bacillati</taxon>
        <taxon>Actinomycetota</taxon>
        <taxon>Coriobacteriia</taxon>
        <taxon>Coriobacteriales</taxon>
        <taxon>Atopobiaceae</taxon>
        <taxon>Parafannyhessea</taxon>
    </lineage>
</organism>
<comment type="caution">
    <text evidence="6">The sequence shown here is derived from an EMBL/GenBank/DDBJ whole genome shotgun (WGS) entry which is preliminary data.</text>
</comment>
<evidence type="ECO:0000259" key="5">
    <source>
        <dbReference type="Pfam" id="PF01515"/>
    </source>
</evidence>
<dbReference type="Pfam" id="PF01515">
    <property type="entry name" value="PTA_PTB"/>
    <property type="match status" value="1"/>
</dbReference>
<dbReference type="Gene3D" id="3.40.50.10750">
    <property type="entry name" value="Isocitrate/Isopropylmalate dehydrogenase-like"/>
    <property type="match status" value="1"/>
</dbReference>
<dbReference type="RefSeq" id="WP_170104376.1">
    <property type="nucleotide sequence ID" value="NZ_JABAGR010000007.1"/>
</dbReference>
<evidence type="ECO:0000256" key="4">
    <source>
        <dbReference type="ARBA" id="ARBA00023315"/>
    </source>
</evidence>
<dbReference type="InterPro" id="IPR012147">
    <property type="entry name" value="P_Ac_Bu_trans"/>
</dbReference>
<dbReference type="InterPro" id="IPR050500">
    <property type="entry name" value="Phos_Acetyltrans/Butyryltrans"/>
</dbReference>
<dbReference type="Proteomes" id="UP000565613">
    <property type="component" value="Unassembled WGS sequence"/>
</dbReference>
<evidence type="ECO:0000256" key="2">
    <source>
        <dbReference type="ARBA" id="ARBA00005656"/>
    </source>
</evidence>
<dbReference type="InterPro" id="IPR042113">
    <property type="entry name" value="P_AcTrfase_dom1"/>
</dbReference>
<gene>
    <name evidence="6" type="ORF">HF885_07780</name>
</gene>
<evidence type="ECO:0000313" key="6">
    <source>
        <dbReference type="EMBL" id="NMF26328.1"/>
    </source>
</evidence>
<reference evidence="6 7" key="1">
    <citation type="submission" date="2020-04" db="EMBL/GenBank/DDBJ databases">
        <authorList>
            <person name="Hitch T.C.A."/>
            <person name="Wylensek D."/>
            <person name="Clavel T."/>
        </authorList>
    </citation>
    <scope>NUCLEOTIDE SEQUENCE [LARGE SCALE GENOMIC DNA]</scope>
    <source>
        <strain evidence="6 7">105184</strain>
    </source>
</reference>
<evidence type="ECO:0000256" key="1">
    <source>
        <dbReference type="ARBA" id="ARBA00000705"/>
    </source>
</evidence>
<evidence type="ECO:0000256" key="3">
    <source>
        <dbReference type="ARBA" id="ARBA00022679"/>
    </source>
</evidence>
<dbReference type="AlphaFoldDB" id="A0A7X9TBB6"/>
<comment type="catalytic activity">
    <reaction evidence="1">
        <text>acetyl-CoA + phosphate = acetyl phosphate + CoA</text>
        <dbReference type="Rhea" id="RHEA:19521"/>
        <dbReference type="ChEBI" id="CHEBI:22191"/>
        <dbReference type="ChEBI" id="CHEBI:43474"/>
        <dbReference type="ChEBI" id="CHEBI:57287"/>
        <dbReference type="ChEBI" id="CHEBI:57288"/>
        <dbReference type="EC" id="2.3.1.8"/>
    </reaction>
</comment>
<keyword evidence="4" id="KW-0012">Acyltransferase</keyword>
<proteinExistence type="inferred from homology"/>
<dbReference type="InterPro" id="IPR042112">
    <property type="entry name" value="P_AcTrfase_dom2"/>
</dbReference>
<protein>
    <submittedName>
        <fullName evidence="6">Phosphate acetyl/butaryl transferase</fullName>
    </submittedName>
</protein>
<dbReference type="GO" id="GO:0008959">
    <property type="term" value="F:phosphate acetyltransferase activity"/>
    <property type="evidence" value="ECO:0007669"/>
    <property type="project" value="UniProtKB-EC"/>
</dbReference>
<dbReference type="PANTHER" id="PTHR43356:SF3">
    <property type="entry name" value="PHOSPHATE ACETYLTRANSFERASE"/>
    <property type="match status" value="1"/>
</dbReference>
<name>A0A7X9TBB6_9ACTN</name>
<dbReference type="EMBL" id="JABAGR010000007">
    <property type="protein sequence ID" value="NMF26328.1"/>
    <property type="molecule type" value="Genomic_DNA"/>
</dbReference>
<evidence type="ECO:0000313" key="7">
    <source>
        <dbReference type="Proteomes" id="UP000565613"/>
    </source>
</evidence>
<dbReference type="PANTHER" id="PTHR43356">
    <property type="entry name" value="PHOSPHATE ACETYLTRANSFERASE"/>
    <property type="match status" value="1"/>
</dbReference>
<feature type="domain" description="Phosphate acetyl/butaryl transferase" evidence="5">
    <location>
        <begin position="4"/>
        <end position="330"/>
    </location>
</feature>
<dbReference type="InterPro" id="IPR002505">
    <property type="entry name" value="PTA_PTB"/>
</dbReference>
<comment type="similarity">
    <text evidence="2">Belongs to the phosphate acetyltransferase and butyryltransferase family.</text>
</comment>
<dbReference type="SUPFAM" id="SSF53659">
    <property type="entry name" value="Isocitrate/Isopropylmalate dehydrogenase-like"/>
    <property type="match status" value="1"/>
</dbReference>
<sequence length="337" mass="35459">MARLIDELIAKAKGAPRRVALPEATDADTLRAARTVLDEGIAHPVLVGPADEVRAAAAEAGVDIEGMDLVDTSDEEAADALAERYMHAGRERLVSAKGARRKVKKPLYYAMVLEDLGDVDCTFCGHVNTTGDVLMAAQMLIGLAEGVDVPSILALAQVPGFEGPEGDVIALTDCGLNPEPTEEELASIAIAACDNVRSIMGWEPRAAFVSYSTDGSGESPSKSPSIERVRKAVDIARERRADLSMDGEFQLDAAIVPAVAAKKVHRASDVAGRANVLVLPDLNCANTMIKTIQLFAGGKGYGHTLSGFRRPVADSSRGASVEEIVGDIAMLVLAATE</sequence>
<accession>A0A7X9TBB6</accession>
<dbReference type="PIRSF" id="PIRSF000428">
    <property type="entry name" value="P_Ac_trans"/>
    <property type="match status" value="1"/>
</dbReference>
<dbReference type="Gene3D" id="3.40.50.10950">
    <property type="match status" value="1"/>
</dbReference>